<proteinExistence type="predicted"/>
<organism evidence="2 3">
    <name type="scientific">Cronobacter muytjensii</name>
    <dbReference type="NCBI Taxonomy" id="413501"/>
    <lineage>
        <taxon>Bacteria</taxon>
        <taxon>Pseudomonadati</taxon>
        <taxon>Pseudomonadota</taxon>
        <taxon>Gammaproteobacteria</taxon>
        <taxon>Enterobacterales</taxon>
        <taxon>Enterobacteriaceae</taxon>
        <taxon>Cronobacter</taxon>
    </lineage>
</organism>
<dbReference type="OrthoDB" id="6953030at2"/>
<reference evidence="1 4" key="2">
    <citation type="submission" date="2019-08" db="EMBL/GenBank/DDBJ databases">
        <title>Prevalence, distribution, and phylogeny of type two toxin-antitoxin genes possessed by Cronobacter species where C. sakazakii homologs follow sequence type lineages.</title>
        <authorList>
            <person name="Finkelstein S."/>
            <person name="Negrete F."/>
            <person name="Jang H."/>
            <person name="Gopinath G.R."/>
            <person name="Tall B.D."/>
        </authorList>
    </citation>
    <scope>NUCLEOTIDE SEQUENCE [LARGE SCALE GENOMIC DNA]</scope>
    <source>
        <strain evidence="1 4">MOD1_GK1257</strain>
    </source>
</reference>
<accession>A0A2T7AIB7</accession>
<dbReference type="RefSeq" id="WP_075194144.1">
    <property type="nucleotide sequence ID" value="NZ_JADKNN010000029.1"/>
</dbReference>
<evidence type="ECO:0000313" key="3">
    <source>
        <dbReference type="Proteomes" id="UP000244378"/>
    </source>
</evidence>
<sequence>MSINVKDLKKNFEKELLVYLKDKFKEVSGVKVTKNKVTLTTPGSITTIDITFIDKSKAYAMVCLVQAMDINNKISQINPPYKSNLPNKDYTLCVSTFGANDKCPLLPTTEDGIKKTCESIFSIIKDEFLVMSKNVVELSDELLLDIDKNPQVYSYPFLLACMAIQKNNLEEVDWEHLLSDKILGFHNEKELKIKFNSEFAKSNFKF</sequence>
<dbReference type="Proteomes" id="UP000469927">
    <property type="component" value="Unassembled WGS sequence"/>
</dbReference>
<reference evidence="2 3" key="1">
    <citation type="submission" date="2016-12" db="EMBL/GenBank/DDBJ databases">
        <title>Analysis of the Molecular Diversity Among Cronobacter Species Isolated from Filth Flies Using a Pan Genomic DNA Microarray.</title>
        <authorList>
            <person name="Pava-Ripoll M."/>
            <person name="Tall B."/>
            <person name="Farber J."/>
            <person name="Fanning S."/>
            <person name="Lehner A."/>
            <person name="Stephan R."/>
            <person name="Pagotto F."/>
            <person name="Iverson C."/>
            <person name="Ziobro G."/>
            <person name="Miller A."/>
            <person name="Pearson R."/>
            <person name="Yan Q."/>
            <person name="Kim M."/>
            <person name="Jeong S."/>
            <person name="Park J."/>
            <person name="Jun S."/>
            <person name="Choi H."/>
            <person name="Chung T."/>
            <person name="Yoo Y."/>
            <person name="Park E."/>
            <person name="Hwang S."/>
            <person name="Lee B."/>
            <person name="Sathyamoorthy V."/>
            <person name="Carter L."/>
            <person name="Mammel M."/>
            <person name="Jackson S."/>
            <person name="Kothary M."/>
            <person name="Patel I."/>
            <person name="Grim C."/>
            <person name="Gopinath G."/>
            <person name="Gangiredla J."/>
            <person name="Chase H."/>
        </authorList>
    </citation>
    <scope>NUCLEOTIDE SEQUENCE [LARGE SCALE GENOMIC DNA]</scope>
    <source>
        <strain evidence="2 3">MOD1-Md1s</strain>
    </source>
</reference>
<gene>
    <name evidence="2" type="ORF">AUN14_20560</name>
    <name evidence="1" type="ORF">FZI19_12345</name>
</gene>
<protein>
    <submittedName>
        <fullName evidence="2">Uncharacterized protein</fullName>
    </submittedName>
</protein>
<keyword evidence="4" id="KW-1185">Reference proteome</keyword>
<dbReference type="AlphaFoldDB" id="A0A2T7AIB7"/>
<name>A0A2T7AIB7_9ENTR</name>
<dbReference type="EMBL" id="WAGD01000034">
    <property type="protein sequence ID" value="KAB0877810.1"/>
    <property type="molecule type" value="Genomic_DNA"/>
</dbReference>
<comment type="caution">
    <text evidence="2">The sequence shown here is derived from an EMBL/GenBank/DDBJ whole genome shotgun (WGS) entry which is preliminary data.</text>
</comment>
<evidence type="ECO:0000313" key="2">
    <source>
        <dbReference type="EMBL" id="PUX07668.1"/>
    </source>
</evidence>
<dbReference type="EMBL" id="MSAE01000061">
    <property type="protein sequence ID" value="PUX07668.1"/>
    <property type="molecule type" value="Genomic_DNA"/>
</dbReference>
<dbReference type="Proteomes" id="UP000244378">
    <property type="component" value="Unassembled WGS sequence"/>
</dbReference>
<evidence type="ECO:0000313" key="4">
    <source>
        <dbReference type="Proteomes" id="UP000469927"/>
    </source>
</evidence>
<evidence type="ECO:0000313" key="1">
    <source>
        <dbReference type="EMBL" id="KAB0877810.1"/>
    </source>
</evidence>